<protein>
    <submittedName>
        <fullName evidence="1">Uncharacterized protein</fullName>
    </submittedName>
</protein>
<name>A0A0B6YDS3_9EUPU</name>
<dbReference type="EMBL" id="HACG01006805">
    <property type="protein sequence ID" value="CEK53670.1"/>
    <property type="molecule type" value="Transcribed_RNA"/>
</dbReference>
<feature type="non-terminal residue" evidence="1">
    <location>
        <position position="1"/>
    </location>
</feature>
<sequence length="74" mass="8748">YILVYLHEVVLFFRLLSFYHISLVKTCGKHRQNIAAGSQVSNNHFLRCMRRPKWIKSMIKMKIQASHQGIFLSI</sequence>
<reference evidence="1" key="1">
    <citation type="submission" date="2014-12" db="EMBL/GenBank/DDBJ databases">
        <title>Insight into the proteome of Arion vulgaris.</title>
        <authorList>
            <person name="Aradska J."/>
            <person name="Bulat T."/>
            <person name="Smidak R."/>
            <person name="Sarate P."/>
            <person name="Gangsoo J."/>
            <person name="Sialana F."/>
            <person name="Bilban M."/>
            <person name="Lubec G."/>
        </authorList>
    </citation>
    <scope>NUCLEOTIDE SEQUENCE</scope>
    <source>
        <tissue evidence="1">Skin</tissue>
    </source>
</reference>
<proteinExistence type="predicted"/>
<evidence type="ECO:0000313" key="1">
    <source>
        <dbReference type="EMBL" id="CEK53670.1"/>
    </source>
</evidence>
<feature type="non-terminal residue" evidence="1">
    <location>
        <position position="74"/>
    </location>
</feature>
<accession>A0A0B6YDS3</accession>
<organism evidence="1">
    <name type="scientific">Arion vulgaris</name>
    <dbReference type="NCBI Taxonomy" id="1028688"/>
    <lineage>
        <taxon>Eukaryota</taxon>
        <taxon>Metazoa</taxon>
        <taxon>Spiralia</taxon>
        <taxon>Lophotrochozoa</taxon>
        <taxon>Mollusca</taxon>
        <taxon>Gastropoda</taxon>
        <taxon>Heterobranchia</taxon>
        <taxon>Euthyneura</taxon>
        <taxon>Panpulmonata</taxon>
        <taxon>Eupulmonata</taxon>
        <taxon>Stylommatophora</taxon>
        <taxon>Helicina</taxon>
        <taxon>Arionoidea</taxon>
        <taxon>Arionidae</taxon>
        <taxon>Arion</taxon>
    </lineage>
</organism>
<gene>
    <name evidence="1" type="primary">ORF20969</name>
</gene>
<dbReference type="AlphaFoldDB" id="A0A0B6YDS3"/>